<reference evidence="6 7" key="1">
    <citation type="journal article" date="2018" name="Mol. Biol. Evol.">
        <title>Broad Genomic Sampling Reveals a Smut Pathogenic Ancestry of the Fungal Clade Ustilaginomycotina.</title>
        <authorList>
            <person name="Kijpornyongpan T."/>
            <person name="Mondo S.J."/>
            <person name="Barry K."/>
            <person name="Sandor L."/>
            <person name="Lee J."/>
            <person name="Lipzen A."/>
            <person name="Pangilinan J."/>
            <person name="LaButti K."/>
            <person name="Hainaut M."/>
            <person name="Henrissat B."/>
            <person name="Grigoriev I.V."/>
            <person name="Spatafora J.W."/>
            <person name="Aime M.C."/>
        </authorList>
    </citation>
    <scope>NUCLEOTIDE SEQUENCE [LARGE SCALE GENOMIC DNA]</scope>
    <source>
        <strain evidence="6 7">MCA 4198</strain>
    </source>
</reference>
<name>A0A316YJA5_9BASI</name>
<keyword evidence="7" id="KW-1185">Reference proteome</keyword>
<organism evidence="6 7">
    <name type="scientific">Acaromyces ingoldii</name>
    <dbReference type="NCBI Taxonomy" id="215250"/>
    <lineage>
        <taxon>Eukaryota</taxon>
        <taxon>Fungi</taxon>
        <taxon>Dikarya</taxon>
        <taxon>Basidiomycota</taxon>
        <taxon>Ustilaginomycotina</taxon>
        <taxon>Exobasidiomycetes</taxon>
        <taxon>Exobasidiales</taxon>
        <taxon>Cryptobasidiaceae</taxon>
        <taxon>Acaromyces</taxon>
    </lineage>
</organism>
<gene>
    <name evidence="6" type="ORF">FA10DRAFT_268389</name>
</gene>
<protein>
    <submittedName>
        <fullName evidence="6">Uncharacterized protein</fullName>
    </submittedName>
</protein>
<evidence type="ECO:0000256" key="4">
    <source>
        <dbReference type="ARBA" id="ARBA00023136"/>
    </source>
</evidence>
<dbReference type="Proteomes" id="UP000245768">
    <property type="component" value="Unassembled WGS sequence"/>
</dbReference>
<dbReference type="GO" id="GO:0016020">
    <property type="term" value="C:membrane"/>
    <property type="evidence" value="ECO:0007669"/>
    <property type="project" value="UniProtKB-SubCell"/>
</dbReference>
<evidence type="ECO:0000256" key="5">
    <source>
        <dbReference type="SAM" id="Phobius"/>
    </source>
</evidence>
<keyword evidence="3 5" id="KW-1133">Transmembrane helix</keyword>
<evidence type="ECO:0000313" key="7">
    <source>
        <dbReference type="Proteomes" id="UP000245768"/>
    </source>
</evidence>
<keyword evidence="4 5" id="KW-0472">Membrane</keyword>
<dbReference type="InParanoid" id="A0A316YJA5"/>
<feature type="transmembrane region" description="Helical" evidence="5">
    <location>
        <begin position="7"/>
        <end position="31"/>
    </location>
</feature>
<sequence length="86" mass="9235">MATRPVVPAALAGCCTVLSIMGVLILSVFGYGFSHNWPAFMGSEENPKDGVAVGETCYVAAMVYGAFIVFCGCQLGVHRRYSRIRL</sequence>
<dbReference type="Pfam" id="PF23489">
    <property type="entry name" value="V-ATPase_su_f"/>
    <property type="match status" value="1"/>
</dbReference>
<feature type="transmembrane region" description="Helical" evidence="5">
    <location>
        <begin position="51"/>
        <end position="77"/>
    </location>
</feature>
<dbReference type="FunCoup" id="A0A316YJA5">
    <property type="interactions" value="2"/>
</dbReference>
<dbReference type="STRING" id="215250.A0A316YJA5"/>
<keyword evidence="2 5" id="KW-0812">Transmembrane</keyword>
<dbReference type="RefSeq" id="XP_025375371.1">
    <property type="nucleotide sequence ID" value="XM_025522307.1"/>
</dbReference>
<dbReference type="GeneID" id="37044223"/>
<dbReference type="OrthoDB" id="67317at2759"/>
<evidence type="ECO:0000313" key="6">
    <source>
        <dbReference type="EMBL" id="PWN88173.1"/>
    </source>
</evidence>
<dbReference type="EMBL" id="KZ819638">
    <property type="protein sequence ID" value="PWN88173.1"/>
    <property type="molecule type" value="Genomic_DNA"/>
</dbReference>
<dbReference type="AlphaFoldDB" id="A0A316YJA5"/>
<evidence type="ECO:0000256" key="1">
    <source>
        <dbReference type="ARBA" id="ARBA00004370"/>
    </source>
</evidence>
<comment type="subcellular location">
    <subcellularLocation>
        <location evidence="1">Membrane</location>
    </subcellularLocation>
</comment>
<dbReference type="InterPro" id="IPR056552">
    <property type="entry name" value="Ribonucl_Kappa"/>
</dbReference>
<evidence type="ECO:0000256" key="3">
    <source>
        <dbReference type="ARBA" id="ARBA00022989"/>
    </source>
</evidence>
<evidence type="ECO:0000256" key="2">
    <source>
        <dbReference type="ARBA" id="ARBA00022692"/>
    </source>
</evidence>
<proteinExistence type="predicted"/>
<accession>A0A316YJA5</accession>